<dbReference type="HOGENOM" id="CLU_884569_0_0_2"/>
<dbReference type="EMBL" id="CP009508">
    <property type="protein sequence ID" value="AKB35525.1"/>
    <property type="molecule type" value="Genomic_DNA"/>
</dbReference>
<accession>A0A0E3PL97</accession>
<dbReference type="GeneID" id="24870507"/>
<dbReference type="PATRIC" id="fig|1434118.4.peg.1197"/>
<dbReference type="KEGG" id="msj:MSSAC_0935"/>
<gene>
    <name evidence="1" type="ORF">MSSAC_0935</name>
</gene>
<dbReference type="Proteomes" id="UP000033123">
    <property type="component" value="Chromosome"/>
</dbReference>
<proteinExistence type="predicted"/>
<dbReference type="AlphaFoldDB" id="A0A0E3PL97"/>
<organism evidence="1 2">
    <name type="scientific">Methanosarcina siciliae C2J</name>
    <dbReference type="NCBI Taxonomy" id="1434118"/>
    <lineage>
        <taxon>Archaea</taxon>
        <taxon>Methanobacteriati</taxon>
        <taxon>Methanobacteriota</taxon>
        <taxon>Stenosarchaea group</taxon>
        <taxon>Methanomicrobia</taxon>
        <taxon>Methanosarcinales</taxon>
        <taxon>Methanosarcinaceae</taxon>
        <taxon>Methanosarcina</taxon>
    </lineage>
</organism>
<evidence type="ECO:0000313" key="1">
    <source>
        <dbReference type="EMBL" id="AKB35525.1"/>
    </source>
</evidence>
<dbReference type="STRING" id="1434118.MSSAC_0935"/>
<reference evidence="1 2" key="1">
    <citation type="submission" date="2014-07" db="EMBL/GenBank/DDBJ databases">
        <title>Methanogenic archaea and the global carbon cycle.</title>
        <authorList>
            <person name="Henriksen J.R."/>
            <person name="Luke J."/>
            <person name="Reinhart S."/>
            <person name="Benedict M.N."/>
            <person name="Youngblut N.D."/>
            <person name="Metcalf M.E."/>
            <person name="Whitaker R.J."/>
            <person name="Metcalf W.W."/>
        </authorList>
    </citation>
    <scope>NUCLEOTIDE SEQUENCE [LARGE SCALE GENOMIC DNA]</scope>
    <source>
        <strain evidence="1 2">C2J</strain>
    </source>
</reference>
<dbReference type="RefSeq" id="WP_048180414.1">
    <property type="nucleotide sequence ID" value="NZ_CP009508.1"/>
</dbReference>
<evidence type="ECO:0000313" key="2">
    <source>
        <dbReference type="Proteomes" id="UP000033123"/>
    </source>
</evidence>
<name>A0A0E3PL97_9EURY</name>
<sequence length="330" mass="37099">MTFKRGCLFLLLAFLMLFIGTAAAVEEITVEDSEYFSLEAPDGLCISGFDADHISPDFNYSAVMNSYGEIYTLNVTGYKNWYGRWYFDISMLYPNGTVASKSLSTTAISSRTCDISVQYAFTNTESLEWANVDLYVGLLPLTASFTNPVSGDENSTFTDIYDDEYYYTRLKFSHITYTCDSPADLTIYCSTNEEFEEQVSESISAYLKEELGDVFSWSWSMILTFVEKIPGVGPYLASILEIAALTIDAIVFYFDLLFIDYPETTFLTVESFILGSAFCRRGNFWTKINRVCNAHLKIIELFINLAEAGVNMMSKIISAVADTINALKPV</sequence>
<protein>
    <submittedName>
        <fullName evidence="1">Uncharacterized protein</fullName>
    </submittedName>
</protein>